<sequence>MASYSNRFEVPVESIADSVGTLRGSAYLNAPPGVRDSSAISTPAESSPFLAQSNKEANFINSQDTLPSRRPLYKRAWFWVVAIVAIAVVALAVVLPVIFMVVKPGHHHSTSGVSSSSSGSSGSTGSGDSDGITTGGDGSTVTKDDGTTFVYKNSATVRVSDPANPFDNSLRPNSWTPPLNESWTWGMDRINSVNIGGLFVIEPFIVAQLFEQNAGTVDEWTLSVAFGDKLQQTIEDHYNTFITEEDIAQMAGAGLNWIRVLILFCAIEKWDNVGVDANGATVAEPFLARTCWKYILRLLGWARKYGIRDNLDLHTIPGLQNGYNHSGKLGSINWLSGVMGLANTERSLDYIRIVAKFVSQPEWRAVVPMFSMLNEPFLHDIGNNQTMVREITGVGPGNGPMITIHDGFTGPATGLDTHPYFTFDGQQNREPVNITANGDSMQLSGHKSLNDSRSAFGVTMAGEFSNAINDCGLYVNSVGGSAHYGASCEYWQDASGWSDETKQGLLNFALVSMDTLGDWFFWTWKIGNSTTTNSVQAPLWSYQLGLENGWMPTDPRQALGKCASLVTGGAGAGTIAPSATAYLVWPPASITSIPAGSVTVLPQYTATGTLSTLPPPTFSATVTASVGNGWSDSADNTPAVTAISGCTYPDAWDADNAQIPLSGCLPAAR</sequence>
<dbReference type="GO" id="GO:0009251">
    <property type="term" value="P:glucan catabolic process"/>
    <property type="evidence" value="ECO:0007669"/>
    <property type="project" value="TreeGrafter"/>
</dbReference>
<dbReference type="EC" id="3.2.1.58" evidence="7"/>
<dbReference type="InterPro" id="IPR017853">
    <property type="entry name" value="GH"/>
</dbReference>
<keyword evidence="9" id="KW-1133">Transmembrane helix</keyword>
<dbReference type="EMBL" id="ML145291">
    <property type="protein sequence ID" value="TBU51718.1"/>
    <property type="molecule type" value="Genomic_DNA"/>
</dbReference>
<proteinExistence type="inferred from homology"/>
<evidence type="ECO:0000256" key="7">
    <source>
        <dbReference type="ARBA" id="ARBA00038929"/>
    </source>
</evidence>
<evidence type="ECO:0000256" key="9">
    <source>
        <dbReference type="SAM" id="Phobius"/>
    </source>
</evidence>
<gene>
    <name evidence="10" type="ORF">BD310DRAFT_941734</name>
</gene>
<dbReference type="PANTHER" id="PTHR31297">
    <property type="entry name" value="GLUCAN ENDO-1,6-BETA-GLUCOSIDASE B"/>
    <property type="match status" value="1"/>
</dbReference>
<evidence type="ECO:0000313" key="11">
    <source>
        <dbReference type="Proteomes" id="UP000292082"/>
    </source>
</evidence>
<evidence type="ECO:0000256" key="3">
    <source>
        <dbReference type="ARBA" id="ARBA00023180"/>
    </source>
</evidence>
<keyword evidence="4" id="KW-0326">Glycosidase</keyword>
<dbReference type="GO" id="GO:0009986">
    <property type="term" value="C:cell surface"/>
    <property type="evidence" value="ECO:0007669"/>
    <property type="project" value="TreeGrafter"/>
</dbReference>
<dbReference type="InterPro" id="IPR050386">
    <property type="entry name" value="Glycosyl_hydrolase_5"/>
</dbReference>
<dbReference type="PANTHER" id="PTHR31297:SF34">
    <property type="entry name" value="GLUCAN 1,3-BETA-GLUCOSIDASE 2"/>
    <property type="match status" value="1"/>
</dbReference>
<evidence type="ECO:0000256" key="1">
    <source>
        <dbReference type="ARBA" id="ARBA00005641"/>
    </source>
</evidence>
<comment type="similarity">
    <text evidence="1">Belongs to the glycosyl hydrolase 5 (cellulase A) family.</text>
</comment>
<name>A0A4Q9PB56_9APHY</name>
<dbReference type="GO" id="GO:0071555">
    <property type="term" value="P:cell wall organization"/>
    <property type="evidence" value="ECO:0007669"/>
    <property type="project" value="UniProtKB-KW"/>
</dbReference>
<dbReference type="AlphaFoldDB" id="A0A4Q9PB56"/>
<keyword evidence="5" id="KW-0961">Cell wall biogenesis/degradation</keyword>
<evidence type="ECO:0000256" key="5">
    <source>
        <dbReference type="ARBA" id="ARBA00023316"/>
    </source>
</evidence>
<evidence type="ECO:0000313" key="10">
    <source>
        <dbReference type="EMBL" id="TBU51718.1"/>
    </source>
</evidence>
<feature type="region of interest" description="Disordered" evidence="8">
    <location>
        <begin position="109"/>
        <end position="145"/>
    </location>
</feature>
<feature type="transmembrane region" description="Helical" evidence="9">
    <location>
        <begin position="76"/>
        <end position="102"/>
    </location>
</feature>
<keyword evidence="9" id="KW-0472">Membrane</keyword>
<evidence type="ECO:0000256" key="8">
    <source>
        <dbReference type="SAM" id="MobiDB-lite"/>
    </source>
</evidence>
<keyword evidence="2 10" id="KW-0378">Hydrolase</keyword>
<dbReference type="GO" id="GO:0004338">
    <property type="term" value="F:glucan exo-1,3-beta-glucosidase activity"/>
    <property type="evidence" value="ECO:0007669"/>
    <property type="project" value="UniProtKB-EC"/>
</dbReference>
<comment type="catalytic activity">
    <reaction evidence="6">
        <text>Successive hydrolysis of beta-D-glucose units from the non-reducing ends of (1-&gt;3)-beta-D-glucans, releasing alpha-glucose.</text>
        <dbReference type="EC" id="3.2.1.58"/>
    </reaction>
</comment>
<dbReference type="Proteomes" id="UP000292082">
    <property type="component" value="Unassembled WGS sequence"/>
</dbReference>
<dbReference type="SUPFAM" id="SSF51445">
    <property type="entry name" value="(Trans)glycosidases"/>
    <property type="match status" value="1"/>
</dbReference>
<organism evidence="10 11">
    <name type="scientific">Dichomitus squalens</name>
    <dbReference type="NCBI Taxonomy" id="114155"/>
    <lineage>
        <taxon>Eukaryota</taxon>
        <taxon>Fungi</taxon>
        <taxon>Dikarya</taxon>
        <taxon>Basidiomycota</taxon>
        <taxon>Agaricomycotina</taxon>
        <taxon>Agaricomycetes</taxon>
        <taxon>Polyporales</taxon>
        <taxon>Polyporaceae</taxon>
        <taxon>Dichomitus</taxon>
    </lineage>
</organism>
<evidence type="ECO:0000256" key="2">
    <source>
        <dbReference type="ARBA" id="ARBA00022801"/>
    </source>
</evidence>
<evidence type="ECO:0000256" key="6">
    <source>
        <dbReference type="ARBA" id="ARBA00036824"/>
    </source>
</evidence>
<keyword evidence="9" id="KW-0812">Transmembrane</keyword>
<accession>A0A4Q9PB56</accession>
<dbReference type="GO" id="GO:0005576">
    <property type="term" value="C:extracellular region"/>
    <property type="evidence" value="ECO:0007669"/>
    <property type="project" value="TreeGrafter"/>
</dbReference>
<feature type="compositionally biased region" description="Low complexity" evidence="8">
    <location>
        <begin position="110"/>
        <end position="132"/>
    </location>
</feature>
<keyword evidence="3" id="KW-0325">Glycoprotein</keyword>
<dbReference type="Gene3D" id="3.20.20.80">
    <property type="entry name" value="Glycosidases"/>
    <property type="match status" value="1"/>
</dbReference>
<protein>
    <recommendedName>
        <fullName evidence="7">glucan 1,3-beta-glucosidase</fullName>
        <ecNumber evidence="7">3.2.1.58</ecNumber>
    </recommendedName>
</protein>
<reference evidence="10 11" key="1">
    <citation type="submission" date="2019-01" db="EMBL/GenBank/DDBJ databases">
        <title>Draft genome sequences of three monokaryotic isolates of the white-rot basidiomycete fungus Dichomitus squalens.</title>
        <authorList>
            <consortium name="DOE Joint Genome Institute"/>
            <person name="Lopez S.C."/>
            <person name="Andreopoulos B."/>
            <person name="Pangilinan J."/>
            <person name="Lipzen A."/>
            <person name="Riley R."/>
            <person name="Ahrendt S."/>
            <person name="Ng V."/>
            <person name="Barry K."/>
            <person name="Daum C."/>
            <person name="Grigoriev I.V."/>
            <person name="Hilden K.S."/>
            <person name="Makela M.R."/>
            <person name="de Vries R.P."/>
        </authorList>
    </citation>
    <scope>NUCLEOTIDE SEQUENCE [LARGE SCALE GENOMIC DNA]</scope>
    <source>
        <strain evidence="10 11">CBS 464.89</strain>
    </source>
</reference>
<evidence type="ECO:0000256" key="4">
    <source>
        <dbReference type="ARBA" id="ARBA00023295"/>
    </source>
</evidence>
<keyword evidence="11" id="KW-1185">Reference proteome</keyword>